<accession>A0A6S5RRW8</accession>
<dbReference type="AlphaFoldDB" id="A0A6S5RRW8"/>
<name>A0A6S5RRW8_9GAMM</name>
<gene>
    <name evidence="4" type="ORF">WP8S17C03_12980</name>
</gene>
<keyword evidence="1" id="KW-0175">Coiled coil</keyword>
<dbReference type="Proteomes" id="UP000515591">
    <property type="component" value="Chromosome"/>
</dbReference>
<dbReference type="RefSeq" id="WP_182851948.1">
    <property type="nucleotide sequence ID" value="NZ_AP022213.1"/>
</dbReference>
<dbReference type="CDD" id="cd20708">
    <property type="entry name" value="MIX_IV"/>
    <property type="match status" value="1"/>
</dbReference>
<organism evidence="4 5">
    <name type="scientific">Metapseudomonas otitidis</name>
    <dbReference type="NCBI Taxonomy" id="319939"/>
    <lineage>
        <taxon>Bacteria</taxon>
        <taxon>Pseudomonadati</taxon>
        <taxon>Pseudomonadota</taxon>
        <taxon>Gammaproteobacteria</taxon>
        <taxon>Pseudomonadales</taxon>
        <taxon>Pseudomonadaceae</taxon>
        <taxon>Metapseudomonas</taxon>
    </lineage>
</organism>
<feature type="domain" description="Toxin VasX N-terminal region" evidence="3">
    <location>
        <begin position="21"/>
        <end position="161"/>
    </location>
</feature>
<dbReference type="Pfam" id="PF20249">
    <property type="entry name" value="VasX_N"/>
    <property type="match status" value="1"/>
</dbReference>
<feature type="region of interest" description="Disordered" evidence="2">
    <location>
        <begin position="553"/>
        <end position="586"/>
    </location>
</feature>
<proteinExistence type="predicted"/>
<dbReference type="InterPro" id="IPR046864">
    <property type="entry name" value="VasX_N"/>
</dbReference>
<evidence type="ECO:0000313" key="5">
    <source>
        <dbReference type="Proteomes" id="UP000515591"/>
    </source>
</evidence>
<reference evidence="4 5" key="1">
    <citation type="submission" date="2019-12" db="EMBL/GenBank/DDBJ databases">
        <title>complete genome sequences of Pseudomonas otitidis str. WP8-S17-CRE-03 isolated from wastewater treatment plant effluent.</title>
        <authorList>
            <person name="Sekizuka T."/>
            <person name="Itokawa K."/>
            <person name="Yatsu K."/>
            <person name="Inamine Y."/>
            <person name="Kuroda M."/>
        </authorList>
    </citation>
    <scope>NUCLEOTIDE SEQUENCE [LARGE SCALE GENOMIC DNA]</scope>
    <source>
        <strain evidence="4 5">WP8-S17-CRE-03</strain>
    </source>
</reference>
<sequence>MNARATQPRRLQPATCPLLAAVLPLRYAIGPIETRNPFTLDAATLGLPALNGNFPEMGPEHASLKDRPLGYVPRALRDGWLYVWEDSLKALSEYRVDAAMLKPTARGAPAPDTTTRAYLMLEAGTPVLMAWSPIRWSADVFAELESQPAKRQRMMRSLTPGVAPFSGSVQAVHGQIGDLKTEHYTWSIAAGKASYWLLQDPPLKPMQRCEQQHFALVDDPWGVLGDLAALVRERRIAFTKLNKHRNDEWATAELIQSVADSDEVIRSNLASMIDVPQLQKVLKQPALALDALDADLRRLTECWARWFETLEGGMPSHLDSACAMFDLTQPDQRDLLEIHFACSCLGPSATPLGVKILERELDAAQPREQPWLLWALLGATRKIDPGTLKQALHLPEALADVTDAPGAAARLARATAFATAVNLAADQVQALNPARGGEPLFAVLSPSLGGRLRSLGEQVHSLAYNLMTAMLVRSAQRLEVDSLSRVDAIGWLNEQIDQAHNKGQLRRLKKQLEKEIRNQARAAREAVGLSTPAKSPTATQVEEAIPHLRVVPAPEAAPPHPSPGYGSDAPRAPGKPGTTLPPLSGKAARLSLGAPRNISELLNEAPLKTLIAFVSVWNLTAVAAQVWTDTSAKNAISTFSAVMATATASTAVLQKLADVRWESHVAQAGAFGPASRKLLADALGLGAGAMLLQSITAGLDVFYYGWQALDAYRAGDLDTAAVSLGLAGANLAYARVSLQAMRALRLARAAVLAGESTALATGIRVLTLPLRLSLVGLVGTILIGMVSLLYTKDTPLESWLKQTRFGTRPADWSGSLTRTLEAFWRIVLPVSLKLERWNDINPRTGKWVNEIRLVLHLPGQTEYQQGMITFSGYEEWEQSHGLLGDATLRCIPLTWGEDDPIPFDPDIGSPHGPPTDGIRLRRAYHDGPFERLVAIRGSLTYTPVEGLSLPAIDIEVS</sequence>
<feature type="coiled-coil region" evidence="1">
    <location>
        <begin position="502"/>
        <end position="529"/>
    </location>
</feature>
<evidence type="ECO:0000313" key="4">
    <source>
        <dbReference type="EMBL" id="BBT15249.1"/>
    </source>
</evidence>
<protein>
    <recommendedName>
        <fullName evidence="3">Toxin VasX N-terminal region domain-containing protein</fullName>
    </recommendedName>
</protein>
<evidence type="ECO:0000256" key="1">
    <source>
        <dbReference type="SAM" id="Coils"/>
    </source>
</evidence>
<evidence type="ECO:0000256" key="2">
    <source>
        <dbReference type="SAM" id="MobiDB-lite"/>
    </source>
</evidence>
<evidence type="ECO:0000259" key="3">
    <source>
        <dbReference type="Pfam" id="PF20249"/>
    </source>
</evidence>
<dbReference type="EMBL" id="AP022213">
    <property type="protein sequence ID" value="BBT15249.1"/>
    <property type="molecule type" value="Genomic_DNA"/>
</dbReference>